<dbReference type="GO" id="GO:0004766">
    <property type="term" value="F:spermidine synthase activity"/>
    <property type="evidence" value="ECO:0007669"/>
    <property type="project" value="TreeGrafter"/>
</dbReference>
<dbReference type="EMBL" id="BSXU01000230">
    <property type="protein sequence ID" value="GMG19889.1"/>
    <property type="molecule type" value="Genomic_DNA"/>
</dbReference>
<evidence type="ECO:0000313" key="6">
    <source>
        <dbReference type="EMBL" id="GMG19889.1"/>
    </source>
</evidence>
<gene>
    <name evidence="6" type="ORF">Amon01_000081600</name>
</gene>
<dbReference type="InterPro" id="IPR030373">
    <property type="entry name" value="PABS_CS"/>
</dbReference>
<sequence>MWTSNFGNLSLNNQLQLTHKYSLRKPEMSSESTTKELTHPLIVDGWFREVSDEFFPGQAFCLKVEKILHAEKSEFQDVLVFQSTNFGNVLVLDGIIQVTERDEFAYQEMITHVPIFAHPNPKKVLVIGGGDGGVLREVLKHPDVSKITLVEIDDLVIKLSKKYLPKMAVALDNERVEVKLMDGFKYLADLKDSADEEKYDVIITDSSDPDGPAEAFFEQNYFELLNNALNKNGVVISMASENMWLMIQNLQKLRKICAKVFPVVKTCYVTIPTYTSGQISLMCCSKNPDLKLNEPVRKLTKEEELKNFKYYNSEIHRASFVLPTWANEIIYKD</sequence>
<keyword evidence="3" id="KW-0620">Polyamine biosynthesis</keyword>
<dbReference type="CDD" id="cd02440">
    <property type="entry name" value="AdoMet_MTases"/>
    <property type="match status" value="1"/>
</dbReference>
<dbReference type="InterPro" id="IPR029063">
    <property type="entry name" value="SAM-dependent_MTases_sf"/>
</dbReference>
<evidence type="ECO:0000313" key="7">
    <source>
        <dbReference type="Proteomes" id="UP001165063"/>
    </source>
</evidence>
<keyword evidence="2 3" id="KW-0808">Transferase</keyword>
<dbReference type="PROSITE" id="PS51006">
    <property type="entry name" value="PABS_2"/>
    <property type="match status" value="1"/>
</dbReference>
<dbReference type="GO" id="GO:0015940">
    <property type="term" value="P:pantothenate biosynthetic process"/>
    <property type="evidence" value="ECO:0007669"/>
    <property type="project" value="UniProtKB-ARBA"/>
</dbReference>
<organism evidence="6 7">
    <name type="scientific">Ambrosiozyma monospora</name>
    <name type="common">Yeast</name>
    <name type="synonym">Endomycopsis monosporus</name>
    <dbReference type="NCBI Taxonomy" id="43982"/>
    <lineage>
        <taxon>Eukaryota</taxon>
        <taxon>Fungi</taxon>
        <taxon>Dikarya</taxon>
        <taxon>Ascomycota</taxon>
        <taxon>Saccharomycotina</taxon>
        <taxon>Pichiomycetes</taxon>
        <taxon>Pichiales</taxon>
        <taxon>Pichiaceae</taxon>
        <taxon>Ambrosiozyma</taxon>
    </lineage>
</organism>
<dbReference type="PROSITE" id="PS01330">
    <property type="entry name" value="PABS_1"/>
    <property type="match status" value="1"/>
</dbReference>
<dbReference type="HAMAP" id="MF_00198">
    <property type="entry name" value="Spermidine_synth"/>
    <property type="match status" value="1"/>
</dbReference>
<evidence type="ECO:0000256" key="1">
    <source>
        <dbReference type="ARBA" id="ARBA00007867"/>
    </source>
</evidence>
<feature type="active site" description="Proton acceptor" evidence="3">
    <location>
        <position position="205"/>
    </location>
</feature>
<name>A0A9W7DC52_AMBMO</name>
<dbReference type="Gene3D" id="3.40.50.150">
    <property type="entry name" value="Vaccinia Virus protein VP39"/>
    <property type="match status" value="1"/>
</dbReference>
<dbReference type="AlphaFoldDB" id="A0A9W7DC52"/>
<dbReference type="OrthoDB" id="38125at2759"/>
<comment type="similarity">
    <text evidence="1 4">Belongs to the spermidine/spermine synthase family.</text>
</comment>
<dbReference type="PANTHER" id="PTHR11558">
    <property type="entry name" value="SPERMIDINE/SPERMINE SYNTHASE"/>
    <property type="match status" value="1"/>
</dbReference>
<keyword evidence="7" id="KW-1185">Reference proteome</keyword>
<dbReference type="InterPro" id="IPR001045">
    <property type="entry name" value="Spermi_synthase"/>
</dbReference>
<dbReference type="InterPro" id="IPR037163">
    <property type="entry name" value="Spermidine_synt_N_sf"/>
</dbReference>
<dbReference type="Gene3D" id="2.30.140.10">
    <property type="entry name" value="Spermidine synthase, tetramerisation domain"/>
    <property type="match status" value="1"/>
</dbReference>
<dbReference type="NCBIfam" id="TIGR00417">
    <property type="entry name" value="speE"/>
    <property type="match status" value="1"/>
</dbReference>
<evidence type="ECO:0000256" key="2">
    <source>
        <dbReference type="ARBA" id="ARBA00022679"/>
    </source>
</evidence>
<evidence type="ECO:0000256" key="4">
    <source>
        <dbReference type="RuleBase" id="RU003836"/>
    </source>
</evidence>
<dbReference type="FunFam" id="2.30.140.10:FF:000001">
    <property type="entry name" value="SPE3p Spermidine synthase"/>
    <property type="match status" value="1"/>
</dbReference>
<proteinExistence type="inferred from homology"/>
<protein>
    <submittedName>
        <fullName evidence="6">Unnamed protein product</fullName>
    </submittedName>
</protein>
<accession>A0A9W7DC52</accession>
<dbReference type="PANTHER" id="PTHR11558:SF11">
    <property type="entry name" value="SPERMIDINE SYNTHASE"/>
    <property type="match status" value="1"/>
</dbReference>
<feature type="domain" description="PABS" evidence="5">
    <location>
        <begin position="44"/>
        <end position="286"/>
    </location>
</feature>
<dbReference type="GO" id="GO:0008295">
    <property type="term" value="P:spermidine biosynthetic process"/>
    <property type="evidence" value="ECO:0007669"/>
    <property type="project" value="TreeGrafter"/>
</dbReference>
<evidence type="ECO:0000259" key="5">
    <source>
        <dbReference type="PROSITE" id="PS51006"/>
    </source>
</evidence>
<comment type="caution">
    <text evidence="6">The sequence shown here is derived from an EMBL/GenBank/DDBJ whole genome shotgun (WGS) entry which is preliminary data.</text>
</comment>
<dbReference type="GO" id="GO:0005829">
    <property type="term" value="C:cytosol"/>
    <property type="evidence" value="ECO:0007669"/>
    <property type="project" value="TreeGrafter"/>
</dbReference>
<evidence type="ECO:0000256" key="3">
    <source>
        <dbReference type="PROSITE-ProRule" id="PRU00354"/>
    </source>
</evidence>
<dbReference type="InterPro" id="IPR030374">
    <property type="entry name" value="PABS"/>
</dbReference>
<dbReference type="FunFam" id="3.40.50.150:FF:000013">
    <property type="entry name" value="Spermidine synthase"/>
    <property type="match status" value="1"/>
</dbReference>
<dbReference type="Pfam" id="PF17284">
    <property type="entry name" value="Spermine_synt_N"/>
    <property type="match status" value="1"/>
</dbReference>
<dbReference type="SUPFAM" id="SSF53335">
    <property type="entry name" value="S-adenosyl-L-methionine-dependent methyltransferases"/>
    <property type="match status" value="1"/>
</dbReference>
<reference evidence="6" key="1">
    <citation type="submission" date="2023-04" db="EMBL/GenBank/DDBJ databases">
        <title>Ambrosiozyma monospora NBRC 1965.</title>
        <authorList>
            <person name="Ichikawa N."/>
            <person name="Sato H."/>
            <person name="Tonouchi N."/>
        </authorList>
    </citation>
    <scope>NUCLEOTIDE SEQUENCE</scope>
    <source>
        <strain evidence="6">NBRC 1965</strain>
    </source>
</reference>
<dbReference type="NCBIfam" id="NF002010">
    <property type="entry name" value="PRK00811.1"/>
    <property type="match status" value="1"/>
</dbReference>
<dbReference type="InterPro" id="IPR035246">
    <property type="entry name" value="Spermidine_synt_N"/>
</dbReference>
<dbReference type="PIRSF" id="PIRSF000502">
    <property type="entry name" value="Spermidine_synth"/>
    <property type="match status" value="1"/>
</dbReference>
<dbReference type="Pfam" id="PF01564">
    <property type="entry name" value="Spermine_synth"/>
    <property type="match status" value="1"/>
</dbReference>
<dbReference type="InterPro" id="IPR030668">
    <property type="entry name" value="Spermi_synthase_euk"/>
</dbReference>
<dbReference type="Proteomes" id="UP001165063">
    <property type="component" value="Unassembled WGS sequence"/>
</dbReference>